<evidence type="ECO:0000313" key="2">
    <source>
        <dbReference type="Proteomes" id="UP000183794"/>
    </source>
</evidence>
<evidence type="ECO:0000313" key="1">
    <source>
        <dbReference type="EMBL" id="SGZ05435.1"/>
    </source>
</evidence>
<dbReference type="EMBL" id="FPLD01000076">
    <property type="protein sequence ID" value="SGZ05435.1"/>
    <property type="molecule type" value="Genomic_DNA"/>
</dbReference>
<gene>
    <name evidence="1" type="ORF">NVI5450_2907</name>
</gene>
<sequence>MMKDKIKKALKIRRWLTLAHHIPGRIRLKYKMGIMTHLVTIKVTDIEQALADIPAFKNYKINSDTGSILVEYDAGVIKPEFINQLFSESEIDVQQAYLNIAASLKMDGVNDE</sequence>
<proteinExistence type="predicted"/>
<dbReference type="RefSeq" id="WP_211709320.1">
    <property type="nucleotide sequence ID" value="NZ_CAWRBC010000046.1"/>
</dbReference>
<evidence type="ECO:0008006" key="3">
    <source>
        <dbReference type="Google" id="ProtNLM"/>
    </source>
</evidence>
<dbReference type="Pfam" id="PF19991">
    <property type="entry name" value="HMA_2"/>
    <property type="match status" value="1"/>
</dbReference>
<accession>A0A1L0EIV3</accession>
<organism evidence="1 2">
    <name type="scientific">Moritella viscosa</name>
    <dbReference type="NCBI Taxonomy" id="80854"/>
    <lineage>
        <taxon>Bacteria</taxon>
        <taxon>Pseudomonadati</taxon>
        <taxon>Pseudomonadota</taxon>
        <taxon>Gammaproteobacteria</taxon>
        <taxon>Alteromonadales</taxon>
        <taxon>Moritellaceae</taxon>
        <taxon>Moritella</taxon>
    </lineage>
</organism>
<dbReference type="Proteomes" id="UP000183794">
    <property type="component" value="Unassembled WGS sequence"/>
</dbReference>
<dbReference type="AlphaFoldDB" id="A0A1L0EIV3"/>
<protein>
    <recommendedName>
        <fullName evidence="3">Cation transporter</fullName>
    </recommendedName>
</protein>
<reference evidence="1 2" key="1">
    <citation type="submission" date="2016-11" db="EMBL/GenBank/DDBJ databases">
        <authorList>
            <person name="Jaros S."/>
            <person name="Januszkiewicz K."/>
            <person name="Wedrychowicz H."/>
        </authorList>
    </citation>
    <scope>NUCLEOTIDE SEQUENCE [LARGE SCALE GENOMIC DNA]</scope>
    <source>
        <strain evidence="1">NVI 5450</strain>
    </source>
</reference>
<name>A0A1L0EIV3_9GAMM</name>